<reference evidence="12 13" key="1">
    <citation type="submission" date="2020-08" db="EMBL/GenBank/DDBJ databases">
        <title>Genome sequence of Weissella diestrammenae KACC 16890T.</title>
        <authorList>
            <person name="Hyun D.-W."/>
            <person name="Bae J.-W."/>
        </authorList>
    </citation>
    <scope>NUCLEOTIDE SEQUENCE [LARGE SCALE GENOMIC DNA]</scope>
    <source>
        <strain evidence="12 13">KACC 16890</strain>
    </source>
</reference>
<dbReference type="GO" id="GO:0005524">
    <property type="term" value="F:ATP binding"/>
    <property type="evidence" value="ECO:0007669"/>
    <property type="project" value="UniProtKB-UniRule"/>
</dbReference>
<proteinExistence type="inferred from homology"/>
<keyword evidence="9 11" id="KW-0460">Magnesium</keyword>
<gene>
    <name evidence="11 12" type="primary">thiM</name>
    <name evidence="12" type="ORF">H9L19_03255</name>
</gene>
<keyword evidence="10 11" id="KW-0784">Thiamine biosynthesis</keyword>
<feature type="binding site" evidence="11">
    <location>
        <position position="205"/>
    </location>
    <ligand>
        <name>substrate</name>
    </ligand>
</feature>
<evidence type="ECO:0000256" key="3">
    <source>
        <dbReference type="ARBA" id="ARBA00004868"/>
    </source>
</evidence>
<dbReference type="GO" id="GO:0000287">
    <property type="term" value="F:magnesium ion binding"/>
    <property type="evidence" value="ECO:0007669"/>
    <property type="project" value="UniProtKB-UniRule"/>
</dbReference>
<comment type="pathway">
    <text evidence="3 11">Cofactor biosynthesis; thiamine diphosphate biosynthesis; 4-methyl-5-(2-phosphoethyl)-thiazole from 5-(2-hydroxyethyl)-4-methylthiazole: step 1/1.</text>
</comment>
<dbReference type="GO" id="GO:0009229">
    <property type="term" value="P:thiamine diphosphate biosynthetic process"/>
    <property type="evidence" value="ECO:0007669"/>
    <property type="project" value="UniProtKB-UniRule"/>
</dbReference>
<keyword evidence="4 11" id="KW-0808">Transferase</keyword>
<dbReference type="AlphaFoldDB" id="A0A7G9T715"/>
<keyword evidence="5 11" id="KW-0479">Metal-binding</keyword>
<evidence type="ECO:0000313" key="12">
    <source>
        <dbReference type="EMBL" id="QNN75890.1"/>
    </source>
</evidence>
<dbReference type="InterPro" id="IPR029056">
    <property type="entry name" value="Ribokinase-like"/>
</dbReference>
<comment type="catalytic activity">
    <reaction evidence="1 11">
        <text>5-(2-hydroxyethyl)-4-methylthiazole + ATP = 4-methyl-5-(2-phosphooxyethyl)-thiazole + ADP + H(+)</text>
        <dbReference type="Rhea" id="RHEA:24212"/>
        <dbReference type="ChEBI" id="CHEBI:15378"/>
        <dbReference type="ChEBI" id="CHEBI:17957"/>
        <dbReference type="ChEBI" id="CHEBI:30616"/>
        <dbReference type="ChEBI" id="CHEBI:58296"/>
        <dbReference type="ChEBI" id="CHEBI:456216"/>
        <dbReference type="EC" id="2.7.1.50"/>
    </reaction>
</comment>
<accession>A0A7G9T715</accession>
<dbReference type="GO" id="GO:0004417">
    <property type="term" value="F:hydroxyethylthiazole kinase activity"/>
    <property type="evidence" value="ECO:0007669"/>
    <property type="project" value="UniProtKB-UniRule"/>
</dbReference>
<evidence type="ECO:0000256" key="10">
    <source>
        <dbReference type="ARBA" id="ARBA00022977"/>
    </source>
</evidence>
<dbReference type="HAMAP" id="MF_00228">
    <property type="entry name" value="Thz_kinase"/>
    <property type="match status" value="1"/>
</dbReference>
<evidence type="ECO:0000256" key="7">
    <source>
        <dbReference type="ARBA" id="ARBA00022777"/>
    </source>
</evidence>
<dbReference type="SUPFAM" id="SSF53613">
    <property type="entry name" value="Ribokinase-like"/>
    <property type="match status" value="1"/>
</dbReference>
<dbReference type="PRINTS" id="PR01099">
    <property type="entry name" value="HYETHTZKNASE"/>
</dbReference>
<evidence type="ECO:0000313" key="13">
    <source>
        <dbReference type="Proteomes" id="UP000515800"/>
    </source>
</evidence>
<feature type="binding site" evidence="11">
    <location>
        <position position="125"/>
    </location>
    <ligand>
        <name>ATP</name>
        <dbReference type="ChEBI" id="CHEBI:30616"/>
    </ligand>
</feature>
<organism evidence="12 13">
    <name type="scientific">Weissella diestrammenae</name>
    <dbReference type="NCBI Taxonomy" id="1162633"/>
    <lineage>
        <taxon>Bacteria</taxon>
        <taxon>Bacillati</taxon>
        <taxon>Bacillota</taxon>
        <taxon>Bacilli</taxon>
        <taxon>Lactobacillales</taxon>
        <taxon>Lactobacillaceae</taxon>
        <taxon>Weissella</taxon>
    </lineage>
</organism>
<name>A0A7G9T715_9LACO</name>
<dbReference type="NCBIfam" id="NF006830">
    <property type="entry name" value="PRK09355.1"/>
    <property type="match status" value="1"/>
</dbReference>
<dbReference type="Proteomes" id="UP000515800">
    <property type="component" value="Chromosome"/>
</dbReference>
<dbReference type="PIRSF" id="PIRSF000513">
    <property type="entry name" value="Thz_kinase"/>
    <property type="match status" value="1"/>
</dbReference>
<dbReference type="UniPathway" id="UPA00060">
    <property type="reaction ID" value="UER00139"/>
</dbReference>
<dbReference type="GO" id="GO:0009228">
    <property type="term" value="P:thiamine biosynthetic process"/>
    <property type="evidence" value="ECO:0007669"/>
    <property type="project" value="UniProtKB-KW"/>
</dbReference>
<evidence type="ECO:0000256" key="9">
    <source>
        <dbReference type="ARBA" id="ARBA00022842"/>
    </source>
</evidence>
<dbReference type="EC" id="2.7.1.50" evidence="11"/>
<dbReference type="Gene3D" id="3.40.1190.20">
    <property type="match status" value="1"/>
</dbReference>
<dbReference type="CDD" id="cd01170">
    <property type="entry name" value="THZ_kinase"/>
    <property type="match status" value="1"/>
</dbReference>
<evidence type="ECO:0000256" key="11">
    <source>
        <dbReference type="HAMAP-Rule" id="MF_00228"/>
    </source>
</evidence>
<evidence type="ECO:0000256" key="5">
    <source>
        <dbReference type="ARBA" id="ARBA00022723"/>
    </source>
</evidence>
<keyword evidence="6 11" id="KW-0547">Nucleotide-binding</keyword>
<evidence type="ECO:0000256" key="8">
    <source>
        <dbReference type="ARBA" id="ARBA00022840"/>
    </source>
</evidence>
<protein>
    <recommendedName>
        <fullName evidence="11">Hydroxyethylthiazole kinase</fullName>
        <ecNumber evidence="11">2.7.1.50</ecNumber>
    </recommendedName>
    <alternativeName>
        <fullName evidence="11">4-methyl-5-beta-hydroxyethylthiazole kinase</fullName>
        <shortName evidence="11">TH kinase</shortName>
        <shortName evidence="11">Thz kinase</shortName>
    </alternativeName>
</protein>
<feature type="binding site" evidence="11">
    <location>
        <position position="50"/>
    </location>
    <ligand>
        <name>substrate</name>
    </ligand>
</feature>
<keyword evidence="13" id="KW-1185">Reference proteome</keyword>
<comment type="function">
    <text evidence="11">Catalyzes the phosphorylation of the hydroxyl group of 4-methyl-5-beta-hydroxyethylthiazole (THZ).</text>
</comment>
<evidence type="ECO:0000256" key="2">
    <source>
        <dbReference type="ARBA" id="ARBA00001946"/>
    </source>
</evidence>
<evidence type="ECO:0000256" key="4">
    <source>
        <dbReference type="ARBA" id="ARBA00022679"/>
    </source>
</evidence>
<dbReference type="EMBL" id="CP060724">
    <property type="protein sequence ID" value="QNN75890.1"/>
    <property type="molecule type" value="Genomic_DNA"/>
</dbReference>
<evidence type="ECO:0000256" key="1">
    <source>
        <dbReference type="ARBA" id="ARBA00001771"/>
    </source>
</evidence>
<dbReference type="Pfam" id="PF02110">
    <property type="entry name" value="HK"/>
    <property type="match status" value="1"/>
</dbReference>
<sequence>MNTVTELQTKMQQVVSVVKSTTPLAPSITNTVTINFVANTQLAVGGSAAMIYLPDEGITLAQMANSFYLNSGTLEPFYTETFPATAKAMHEQHKNWVLDPVALGIGTMRTNLMHEFKSYKPTIIKGNASEIIALASLWELIHHQDSTVKGVDTTDTVDAARQAAVALAQYTSGAVVVSGTDDLVTDGQQVIMSHGGSPMMGLITGAGCSLGGVINVYATSTDPLTAALTGVQIYNLAGQRAAELANGPASFQTAFIDALYHATAEEIAHNPFDVEAI</sequence>
<dbReference type="InterPro" id="IPR000417">
    <property type="entry name" value="Hyethyz_kinase"/>
</dbReference>
<comment type="similarity">
    <text evidence="11">Belongs to the Thz kinase family.</text>
</comment>
<comment type="cofactor">
    <cofactor evidence="2 11">
        <name>Mg(2+)</name>
        <dbReference type="ChEBI" id="CHEBI:18420"/>
    </cofactor>
</comment>
<dbReference type="RefSeq" id="WP_187529718.1">
    <property type="nucleotide sequence ID" value="NZ_CP060724.1"/>
</dbReference>
<keyword evidence="7 11" id="KW-0418">Kinase</keyword>
<keyword evidence="8 11" id="KW-0067">ATP-binding</keyword>
<dbReference type="KEGG" id="wdi:H9L19_03255"/>
<evidence type="ECO:0000256" key="6">
    <source>
        <dbReference type="ARBA" id="ARBA00022741"/>
    </source>
</evidence>
<feature type="binding site" evidence="11">
    <location>
        <position position="178"/>
    </location>
    <ligand>
        <name>ATP</name>
        <dbReference type="ChEBI" id="CHEBI:30616"/>
    </ligand>
</feature>